<dbReference type="InterPro" id="IPR002524">
    <property type="entry name" value="Cation_efflux"/>
</dbReference>
<dbReference type="AlphaFoldDB" id="A0A7C4Y3E1"/>
<dbReference type="Pfam" id="PF01545">
    <property type="entry name" value="Cation_efflux"/>
    <property type="match status" value="1"/>
</dbReference>
<evidence type="ECO:0000256" key="6">
    <source>
        <dbReference type="ARBA" id="ARBA00022989"/>
    </source>
</evidence>
<feature type="domain" description="Cation efflux protein transmembrane" evidence="9">
    <location>
        <begin position="2"/>
        <end position="63"/>
    </location>
</feature>
<proteinExistence type="inferred from homology"/>
<feature type="non-terminal residue" evidence="11">
    <location>
        <position position="1"/>
    </location>
</feature>
<evidence type="ECO:0000256" key="3">
    <source>
        <dbReference type="ARBA" id="ARBA00022448"/>
    </source>
</evidence>
<protein>
    <submittedName>
        <fullName evidence="11">Cation transporter</fullName>
    </submittedName>
</protein>
<dbReference type="SUPFAM" id="SSF161111">
    <property type="entry name" value="Cation efflux protein transmembrane domain-like"/>
    <property type="match status" value="1"/>
</dbReference>
<evidence type="ECO:0000259" key="10">
    <source>
        <dbReference type="Pfam" id="PF16916"/>
    </source>
</evidence>
<comment type="caution">
    <text evidence="11">The sequence shown here is derived from an EMBL/GenBank/DDBJ whole genome shotgun (WGS) entry which is preliminary data.</text>
</comment>
<keyword evidence="5" id="KW-0862">Zinc</keyword>
<evidence type="ECO:0000256" key="7">
    <source>
        <dbReference type="ARBA" id="ARBA00023136"/>
    </source>
</evidence>
<keyword evidence="4 8" id="KW-0812">Transmembrane</keyword>
<dbReference type="InterPro" id="IPR036837">
    <property type="entry name" value="Cation_efflux_CTD_sf"/>
</dbReference>
<dbReference type="GO" id="GO:0006882">
    <property type="term" value="P:intracellular zinc ion homeostasis"/>
    <property type="evidence" value="ECO:0007669"/>
    <property type="project" value="TreeGrafter"/>
</dbReference>
<gene>
    <name evidence="11" type="ORF">ENV82_00025</name>
</gene>
<accession>A0A7C4Y3E1</accession>
<dbReference type="PANTHER" id="PTHR45820:SF4">
    <property type="entry name" value="ZINC TRANSPORTER 63C, ISOFORM F"/>
    <property type="match status" value="1"/>
</dbReference>
<keyword evidence="6 8" id="KW-1133">Transmembrane helix</keyword>
<dbReference type="GO" id="GO:0010312">
    <property type="term" value="P:detoxification of zinc ion"/>
    <property type="evidence" value="ECO:0007669"/>
    <property type="project" value="TreeGrafter"/>
</dbReference>
<sequence>MNIRSTYLHLLSDALSSVAVVLGALFMWAFKIYWLDPLLTVLIALYMGYEAFKIVKESTLILLEATPPDIDVKEVEESVLKILGVVNMHHVHIWKLDDETTLFEAHVNVKPNTSVEETKAIRTQIENLLKDTFHIDHTNIQFECNEHTNESLIKNL</sequence>
<evidence type="ECO:0000313" key="11">
    <source>
        <dbReference type="EMBL" id="HGW59820.1"/>
    </source>
</evidence>
<dbReference type="GO" id="GO:0016020">
    <property type="term" value="C:membrane"/>
    <property type="evidence" value="ECO:0007669"/>
    <property type="project" value="UniProtKB-SubCell"/>
</dbReference>
<organism evidence="11">
    <name type="scientific">Caldisericum exile</name>
    <dbReference type="NCBI Taxonomy" id="693075"/>
    <lineage>
        <taxon>Bacteria</taxon>
        <taxon>Pseudomonadati</taxon>
        <taxon>Caldisericota/Cryosericota group</taxon>
        <taxon>Caldisericota</taxon>
        <taxon>Caldisericia</taxon>
        <taxon>Caldisericales</taxon>
        <taxon>Caldisericaceae</taxon>
        <taxon>Caldisericum</taxon>
    </lineage>
</organism>
<evidence type="ECO:0000256" key="8">
    <source>
        <dbReference type="SAM" id="Phobius"/>
    </source>
</evidence>
<dbReference type="InterPro" id="IPR058533">
    <property type="entry name" value="Cation_efflux_TM"/>
</dbReference>
<dbReference type="GO" id="GO:0005385">
    <property type="term" value="F:zinc ion transmembrane transporter activity"/>
    <property type="evidence" value="ECO:0007669"/>
    <property type="project" value="TreeGrafter"/>
</dbReference>
<dbReference type="NCBIfam" id="TIGR01297">
    <property type="entry name" value="CDF"/>
    <property type="match status" value="1"/>
</dbReference>
<comment type="similarity">
    <text evidence="2">Belongs to the cation diffusion facilitator (CDF) transporter (TC 2.A.4) family. SLC30A subfamily.</text>
</comment>
<evidence type="ECO:0000256" key="4">
    <source>
        <dbReference type="ARBA" id="ARBA00022692"/>
    </source>
</evidence>
<reference evidence="11" key="1">
    <citation type="journal article" date="2020" name="mSystems">
        <title>Genome- and Community-Level Interaction Insights into Carbon Utilization and Element Cycling Functions of Hydrothermarchaeota in Hydrothermal Sediment.</title>
        <authorList>
            <person name="Zhou Z."/>
            <person name="Liu Y."/>
            <person name="Xu W."/>
            <person name="Pan J."/>
            <person name="Luo Z.H."/>
            <person name="Li M."/>
        </authorList>
    </citation>
    <scope>NUCLEOTIDE SEQUENCE [LARGE SCALE GENOMIC DNA]</scope>
    <source>
        <strain evidence="11">SpSt-794</strain>
    </source>
</reference>
<evidence type="ECO:0000256" key="5">
    <source>
        <dbReference type="ARBA" id="ARBA00022833"/>
    </source>
</evidence>
<dbReference type="EMBL" id="DTHV01000002">
    <property type="protein sequence ID" value="HGW59820.1"/>
    <property type="molecule type" value="Genomic_DNA"/>
</dbReference>
<evidence type="ECO:0000259" key="9">
    <source>
        <dbReference type="Pfam" id="PF01545"/>
    </source>
</evidence>
<dbReference type="Gene3D" id="1.20.1510.10">
    <property type="entry name" value="Cation efflux protein transmembrane domain"/>
    <property type="match status" value="1"/>
</dbReference>
<comment type="subcellular location">
    <subcellularLocation>
        <location evidence="1">Membrane</location>
        <topology evidence="1">Multi-pass membrane protein</topology>
    </subcellularLocation>
</comment>
<name>A0A7C4Y3E1_9BACT</name>
<feature type="transmembrane region" description="Helical" evidence="8">
    <location>
        <begin position="7"/>
        <end position="26"/>
    </location>
</feature>
<dbReference type="Pfam" id="PF16916">
    <property type="entry name" value="ZT_dimer"/>
    <property type="match status" value="1"/>
</dbReference>
<evidence type="ECO:0000256" key="1">
    <source>
        <dbReference type="ARBA" id="ARBA00004141"/>
    </source>
</evidence>
<keyword evidence="7 8" id="KW-0472">Membrane</keyword>
<dbReference type="PANTHER" id="PTHR45820">
    <property type="entry name" value="FI23527P1"/>
    <property type="match status" value="1"/>
</dbReference>
<evidence type="ECO:0000256" key="2">
    <source>
        <dbReference type="ARBA" id="ARBA00008873"/>
    </source>
</evidence>
<dbReference type="Gene3D" id="3.30.70.1350">
    <property type="entry name" value="Cation efflux protein, cytoplasmic domain"/>
    <property type="match status" value="1"/>
</dbReference>
<feature type="domain" description="Cation efflux protein cytoplasmic" evidence="10">
    <location>
        <begin position="67"/>
        <end position="143"/>
    </location>
</feature>
<keyword evidence="3" id="KW-0813">Transport</keyword>
<dbReference type="InterPro" id="IPR027469">
    <property type="entry name" value="Cation_efflux_TMD_sf"/>
</dbReference>
<dbReference type="SUPFAM" id="SSF160240">
    <property type="entry name" value="Cation efflux protein cytoplasmic domain-like"/>
    <property type="match status" value="1"/>
</dbReference>
<dbReference type="InterPro" id="IPR027470">
    <property type="entry name" value="Cation_efflux_CTD"/>
</dbReference>